<evidence type="ECO:0000256" key="5">
    <source>
        <dbReference type="ARBA" id="ARBA00022553"/>
    </source>
</evidence>
<evidence type="ECO:0000256" key="21">
    <source>
        <dbReference type="SAM" id="MobiDB-lite"/>
    </source>
</evidence>
<keyword evidence="4" id="KW-1017">Isopeptide bond</keyword>
<dbReference type="InterPro" id="IPR051301">
    <property type="entry name" value="Optineurin/NFkB_EssMod"/>
</dbReference>
<keyword evidence="6" id="KW-0479">Metal-binding</keyword>
<keyword evidence="13" id="KW-1015">Disulfide bond</keyword>
<keyword evidence="5" id="KW-0597">Phosphoprotein</keyword>
<evidence type="ECO:0000256" key="18">
    <source>
        <dbReference type="ARBA" id="ARBA00041660"/>
    </source>
</evidence>
<name>S7Q9Q8_MYOBR</name>
<dbReference type="InterPro" id="IPR032419">
    <property type="entry name" value="CC2-LZ_dom"/>
</dbReference>
<dbReference type="InterPro" id="IPR034735">
    <property type="entry name" value="NEMO_ZF"/>
</dbReference>
<dbReference type="PANTHER" id="PTHR31553:SF3">
    <property type="entry name" value="NF-KAPPA-B ESSENTIAL MODULATOR"/>
    <property type="match status" value="1"/>
</dbReference>
<dbReference type="Proteomes" id="UP000052978">
    <property type="component" value="Unassembled WGS sequence"/>
</dbReference>
<dbReference type="GO" id="GO:0070530">
    <property type="term" value="F:K63-linked polyubiquitin modification-dependent protein binding"/>
    <property type="evidence" value="ECO:0007669"/>
    <property type="project" value="InterPro"/>
</dbReference>
<evidence type="ECO:0000256" key="14">
    <source>
        <dbReference type="ARBA" id="ARBA00023163"/>
    </source>
</evidence>
<dbReference type="PROSITE" id="PS51801">
    <property type="entry name" value="ZF_CCHC_NOA"/>
    <property type="match status" value="1"/>
</dbReference>
<dbReference type="GO" id="GO:0008270">
    <property type="term" value="F:zinc ion binding"/>
    <property type="evidence" value="ECO:0007669"/>
    <property type="project" value="UniProtKB-KW"/>
</dbReference>
<feature type="compositionally biased region" description="Basic and acidic residues" evidence="21">
    <location>
        <begin position="149"/>
        <end position="167"/>
    </location>
</feature>
<evidence type="ECO:0000313" key="23">
    <source>
        <dbReference type="EMBL" id="EPQ20168.1"/>
    </source>
</evidence>
<feature type="region of interest" description="Disordered" evidence="21">
    <location>
        <begin position="1"/>
        <end position="38"/>
    </location>
</feature>
<dbReference type="EMBL" id="KE164798">
    <property type="protein sequence ID" value="EPQ20168.1"/>
    <property type="molecule type" value="Genomic_DNA"/>
</dbReference>
<evidence type="ECO:0000256" key="8">
    <source>
        <dbReference type="ARBA" id="ARBA00022771"/>
    </source>
</evidence>
<evidence type="ECO:0000256" key="12">
    <source>
        <dbReference type="ARBA" id="ARBA00023054"/>
    </source>
</evidence>
<gene>
    <name evidence="23" type="ORF">D623_10010650</name>
</gene>
<evidence type="ECO:0000259" key="22">
    <source>
        <dbReference type="PROSITE" id="PS51801"/>
    </source>
</evidence>
<dbReference type="GO" id="GO:0006974">
    <property type="term" value="P:DNA damage response"/>
    <property type="evidence" value="ECO:0007669"/>
    <property type="project" value="UniProtKB-KW"/>
</dbReference>
<evidence type="ECO:0000256" key="20">
    <source>
        <dbReference type="PROSITE-ProRule" id="PRU01142"/>
    </source>
</evidence>
<keyword evidence="7" id="KW-0227">DNA damage</keyword>
<keyword evidence="15" id="KW-0539">Nucleus</keyword>
<dbReference type="Pfam" id="PF11577">
    <property type="entry name" value="NEMO"/>
    <property type="match status" value="1"/>
</dbReference>
<dbReference type="eggNOG" id="ENOG502R4ZD">
    <property type="taxonomic scope" value="Eukaryota"/>
</dbReference>
<keyword evidence="8 20" id="KW-0863">Zinc-finger</keyword>
<proteinExistence type="predicted"/>
<evidence type="ECO:0000256" key="7">
    <source>
        <dbReference type="ARBA" id="ARBA00022763"/>
    </source>
</evidence>
<accession>S7Q9Q8</accession>
<evidence type="ECO:0000256" key="3">
    <source>
        <dbReference type="ARBA" id="ARBA00022490"/>
    </source>
</evidence>
<dbReference type="PANTHER" id="PTHR31553">
    <property type="entry name" value="NF-KAPPA-B ESSENTIAL MODULATOR"/>
    <property type="match status" value="1"/>
</dbReference>
<feature type="domain" description="CCHC NOA-type" evidence="22">
    <location>
        <begin position="371"/>
        <end position="401"/>
    </location>
</feature>
<dbReference type="Gene3D" id="1.20.5.990">
    <property type="entry name" value="Nemo cc2-lz domain - 1d5 darpin complex"/>
    <property type="match status" value="1"/>
</dbReference>
<dbReference type="Pfam" id="PF18414">
    <property type="entry name" value="zf_C2H2_10"/>
    <property type="match status" value="1"/>
</dbReference>
<keyword evidence="9" id="KW-0862">Zinc</keyword>
<evidence type="ECO:0000256" key="19">
    <source>
        <dbReference type="ARBA" id="ARBA00043239"/>
    </source>
</evidence>
<evidence type="ECO:0000256" key="1">
    <source>
        <dbReference type="ARBA" id="ARBA00004123"/>
    </source>
</evidence>
<dbReference type="Pfam" id="PF16516">
    <property type="entry name" value="CC2-LZ"/>
    <property type="match status" value="1"/>
</dbReference>
<reference evidence="23 24" key="1">
    <citation type="journal article" date="2013" name="Nat. Commun.">
        <title>Genome analysis reveals insights into physiology and longevity of the Brandt's bat Myotis brandtii.</title>
        <authorList>
            <person name="Seim I."/>
            <person name="Fang X."/>
            <person name="Xiong Z."/>
            <person name="Lobanov A.V."/>
            <person name="Huang Z."/>
            <person name="Ma S."/>
            <person name="Feng Y."/>
            <person name="Turanov A.A."/>
            <person name="Zhu Y."/>
            <person name="Lenz T.L."/>
            <person name="Gerashchenko M.V."/>
            <person name="Fan D."/>
            <person name="Hee Yim S."/>
            <person name="Yao X."/>
            <person name="Jordan D."/>
            <person name="Xiong Y."/>
            <person name="Ma Y."/>
            <person name="Lyapunov A.N."/>
            <person name="Chen G."/>
            <person name="Kulakova O.I."/>
            <person name="Sun Y."/>
            <person name="Lee S.G."/>
            <person name="Bronson R.T."/>
            <person name="Moskalev A.A."/>
            <person name="Sunyaev S.R."/>
            <person name="Zhang G."/>
            <person name="Krogh A."/>
            <person name="Wang J."/>
            <person name="Gladyshev V.N."/>
        </authorList>
    </citation>
    <scope>NUCLEOTIDE SEQUENCE [LARGE SCALE GENOMIC DNA]</scope>
</reference>
<keyword evidence="11" id="KW-0805">Transcription regulation</keyword>
<evidence type="ECO:0000256" key="4">
    <source>
        <dbReference type="ARBA" id="ARBA00022499"/>
    </source>
</evidence>
<evidence type="ECO:0000256" key="17">
    <source>
        <dbReference type="ARBA" id="ARBA00041525"/>
    </source>
</evidence>
<dbReference type="GO" id="GO:0005634">
    <property type="term" value="C:nucleus"/>
    <property type="evidence" value="ECO:0007669"/>
    <property type="project" value="UniProtKB-SubCell"/>
</dbReference>
<evidence type="ECO:0000256" key="15">
    <source>
        <dbReference type="ARBA" id="ARBA00023242"/>
    </source>
</evidence>
<dbReference type="GO" id="GO:0008385">
    <property type="term" value="C:IkappaB kinase complex"/>
    <property type="evidence" value="ECO:0007669"/>
    <property type="project" value="TreeGrafter"/>
</dbReference>
<dbReference type="InterPro" id="IPR021063">
    <property type="entry name" value="NEMO_N"/>
</dbReference>
<dbReference type="Gene3D" id="1.20.5.390">
    <property type="entry name" value="L1 transposable element, trimerization domain"/>
    <property type="match status" value="2"/>
</dbReference>
<evidence type="ECO:0000313" key="24">
    <source>
        <dbReference type="Proteomes" id="UP000052978"/>
    </source>
</evidence>
<evidence type="ECO:0000256" key="2">
    <source>
        <dbReference type="ARBA" id="ARBA00004496"/>
    </source>
</evidence>
<evidence type="ECO:0000256" key="9">
    <source>
        <dbReference type="ARBA" id="ARBA00022833"/>
    </source>
</evidence>
<sequence length="401" mass="46619">MVQPSGGPAGDQDMMGEESSLGKPAMLHLPSEQGAPETFQRCLEENQELRDAIRQSNQMLRECCEELQRFQGSQREEKEFLMQKFQEARKLVERLNLEKLDLKRQREQALQEVEHLKRCQQMAEDKASVKAQVTSLLGELQESQSRLEAATKDRQALEARARAASEQARQLESEREALQQQHSVQVDQLRMQNQSMEAALRKERQVASEEKRKLAQLQAAYHQLFQDYDNRMKSSLMSNERNRGMQLEDLKQQLQQAEEALVAKQELIDKLKEEAEQHKIVMETVPVLKAQADIYEADFQAERQAREKLAEKKELLQEQLEQLQREYSRLKVSCQESARIEDMRKRHVEVAQPPAQAHQSFHPAFIQRTPPEEPPDFCCPKCQYQAPDMDTLQIHVMECIQ</sequence>
<keyword evidence="14" id="KW-0804">Transcription</keyword>
<comment type="subcellular location">
    <subcellularLocation>
        <location evidence="2">Cytoplasm</location>
    </subcellularLocation>
    <subcellularLocation>
        <location evidence="1">Nucleus</location>
    </subcellularLocation>
</comment>
<evidence type="ECO:0000256" key="6">
    <source>
        <dbReference type="ARBA" id="ARBA00022723"/>
    </source>
</evidence>
<dbReference type="FunFam" id="1.20.5.990:FF:000003">
    <property type="entry name" value="NF-kappa-B essential modulator isoform X1"/>
    <property type="match status" value="1"/>
</dbReference>
<keyword evidence="12" id="KW-0175">Coiled coil</keyword>
<keyword evidence="24" id="KW-1185">Reference proteome</keyword>
<dbReference type="FunFam" id="1.20.5.390:FF:000003">
    <property type="entry name" value="NF-kappa-B essential modulator isoform X1"/>
    <property type="match status" value="1"/>
</dbReference>
<keyword evidence="3" id="KW-0963">Cytoplasm</keyword>
<organism evidence="23 24">
    <name type="scientific">Myotis brandtii</name>
    <name type="common">Brandt's bat</name>
    <dbReference type="NCBI Taxonomy" id="109478"/>
    <lineage>
        <taxon>Eukaryota</taxon>
        <taxon>Metazoa</taxon>
        <taxon>Chordata</taxon>
        <taxon>Craniata</taxon>
        <taxon>Vertebrata</taxon>
        <taxon>Euteleostomi</taxon>
        <taxon>Mammalia</taxon>
        <taxon>Eutheria</taxon>
        <taxon>Laurasiatheria</taxon>
        <taxon>Chiroptera</taxon>
        <taxon>Yangochiroptera</taxon>
        <taxon>Vespertilionidae</taxon>
        <taxon>Myotis</taxon>
    </lineage>
</organism>
<evidence type="ECO:0000256" key="10">
    <source>
        <dbReference type="ARBA" id="ARBA00022843"/>
    </source>
</evidence>
<dbReference type="AlphaFoldDB" id="S7Q9Q8"/>
<dbReference type="FunFam" id="1.20.5.390:FF:000002">
    <property type="entry name" value="NF-kappa-B essential modulator isoform X1"/>
    <property type="match status" value="1"/>
</dbReference>
<evidence type="ECO:0000256" key="11">
    <source>
        <dbReference type="ARBA" id="ARBA00023015"/>
    </source>
</evidence>
<keyword evidence="10" id="KW-0832">Ubl conjugation</keyword>
<protein>
    <recommendedName>
        <fullName evidence="16">NF-kappa-B essential modulator</fullName>
    </recommendedName>
    <alternativeName>
        <fullName evidence="18">IkB kinase-associated protein 1</fullName>
    </alternativeName>
    <alternativeName>
        <fullName evidence="19">Inhibitor of nuclear factor kappa-B kinase subunit gamma</fullName>
    </alternativeName>
    <alternativeName>
        <fullName evidence="17">NF-kappa-B essential modifier</fullName>
    </alternativeName>
</protein>
<evidence type="ECO:0000256" key="13">
    <source>
        <dbReference type="ARBA" id="ARBA00023157"/>
    </source>
</evidence>
<evidence type="ECO:0000256" key="16">
    <source>
        <dbReference type="ARBA" id="ARBA00040893"/>
    </source>
</evidence>
<feature type="region of interest" description="Disordered" evidence="21">
    <location>
        <begin position="147"/>
        <end position="167"/>
    </location>
</feature>
<dbReference type="GO" id="GO:0043123">
    <property type="term" value="P:positive regulation of canonical NF-kappaB signal transduction"/>
    <property type="evidence" value="ECO:0007669"/>
    <property type="project" value="TreeGrafter"/>
</dbReference>